<proteinExistence type="predicted"/>
<dbReference type="AlphaFoldDB" id="A0A1E7F1T0"/>
<keyword evidence="2" id="KW-0862">Zinc</keyword>
<dbReference type="InterPro" id="IPR001510">
    <property type="entry name" value="Znf_PARP"/>
</dbReference>
<feature type="region of interest" description="Disordered" evidence="3">
    <location>
        <begin position="411"/>
        <end position="458"/>
    </location>
</feature>
<feature type="compositionally biased region" description="Low complexity" evidence="3">
    <location>
        <begin position="448"/>
        <end position="458"/>
    </location>
</feature>
<dbReference type="GO" id="GO:0003677">
    <property type="term" value="F:DNA binding"/>
    <property type="evidence" value="ECO:0007669"/>
    <property type="project" value="InterPro"/>
</dbReference>
<dbReference type="InterPro" id="IPR001623">
    <property type="entry name" value="DnaJ_domain"/>
</dbReference>
<dbReference type="PROSITE" id="PS50064">
    <property type="entry name" value="ZF_PARP_2"/>
    <property type="match status" value="1"/>
</dbReference>
<keyword evidence="8" id="KW-1185">Reference proteome</keyword>
<gene>
    <name evidence="7" type="ORF">FRACYDRAFT_263314</name>
</gene>
<evidence type="ECO:0000256" key="2">
    <source>
        <dbReference type="ARBA" id="ARBA00022833"/>
    </source>
</evidence>
<feature type="domain" description="J" evidence="5">
    <location>
        <begin position="9"/>
        <end position="87"/>
    </location>
</feature>
<organism evidence="7 8">
    <name type="scientific">Fragilariopsis cylindrus CCMP1102</name>
    <dbReference type="NCBI Taxonomy" id="635003"/>
    <lineage>
        <taxon>Eukaryota</taxon>
        <taxon>Sar</taxon>
        <taxon>Stramenopiles</taxon>
        <taxon>Ochrophyta</taxon>
        <taxon>Bacillariophyta</taxon>
        <taxon>Bacillariophyceae</taxon>
        <taxon>Bacillariophycidae</taxon>
        <taxon>Bacillariales</taxon>
        <taxon>Bacillariaceae</taxon>
        <taxon>Fragilariopsis</taxon>
    </lineage>
</organism>
<evidence type="ECO:0000256" key="1">
    <source>
        <dbReference type="ARBA" id="ARBA00022723"/>
    </source>
</evidence>
<dbReference type="Gene3D" id="1.10.287.110">
    <property type="entry name" value="DnaJ domain"/>
    <property type="match status" value="1"/>
</dbReference>
<dbReference type="Gene3D" id="3.40.50.10190">
    <property type="entry name" value="BRCT domain"/>
    <property type="match status" value="1"/>
</dbReference>
<feature type="compositionally biased region" description="Basic residues" evidence="3">
    <location>
        <begin position="157"/>
        <end position="180"/>
    </location>
</feature>
<evidence type="ECO:0000256" key="3">
    <source>
        <dbReference type="SAM" id="MobiDB-lite"/>
    </source>
</evidence>
<feature type="domain" description="PARP-type" evidence="4">
    <location>
        <begin position="149"/>
        <end position="170"/>
    </location>
</feature>
<dbReference type="GO" id="GO:0008270">
    <property type="term" value="F:zinc ion binding"/>
    <property type="evidence" value="ECO:0007669"/>
    <property type="project" value="InterPro"/>
</dbReference>
<dbReference type="SUPFAM" id="SSF46565">
    <property type="entry name" value="Chaperone J-domain"/>
    <property type="match status" value="1"/>
</dbReference>
<evidence type="ECO:0000259" key="6">
    <source>
        <dbReference type="PROSITE" id="PS50172"/>
    </source>
</evidence>
<dbReference type="PROSITE" id="PS50172">
    <property type="entry name" value="BRCT"/>
    <property type="match status" value="1"/>
</dbReference>
<reference evidence="7 8" key="1">
    <citation type="submission" date="2016-09" db="EMBL/GenBank/DDBJ databases">
        <title>Extensive genetic diversity and differential bi-allelic expression allows diatom success in the polar Southern Ocean.</title>
        <authorList>
            <consortium name="DOE Joint Genome Institute"/>
            <person name="Mock T."/>
            <person name="Otillar R.P."/>
            <person name="Strauss J."/>
            <person name="Dupont C."/>
            <person name="Frickenhaus S."/>
            <person name="Maumus F."/>
            <person name="Mcmullan M."/>
            <person name="Sanges R."/>
            <person name="Schmutz J."/>
            <person name="Toseland A."/>
            <person name="Valas R."/>
            <person name="Veluchamy A."/>
            <person name="Ward B.J."/>
            <person name="Allen A."/>
            <person name="Barry K."/>
            <person name="Falciatore A."/>
            <person name="Ferrante M."/>
            <person name="Fortunato A.E."/>
            <person name="Gloeckner G."/>
            <person name="Gruber A."/>
            <person name="Hipkin R."/>
            <person name="Janech M."/>
            <person name="Kroth P."/>
            <person name="Leese F."/>
            <person name="Lindquist E."/>
            <person name="Lyon B.R."/>
            <person name="Martin J."/>
            <person name="Mayer C."/>
            <person name="Parker M."/>
            <person name="Quesneville H."/>
            <person name="Raymond J."/>
            <person name="Uhlig C."/>
            <person name="Valentin K.U."/>
            <person name="Worden A.Z."/>
            <person name="Armbrust E.V."/>
            <person name="Bowler C."/>
            <person name="Green B."/>
            <person name="Moulton V."/>
            <person name="Van Oosterhout C."/>
            <person name="Grigoriev I."/>
        </authorList>
    </citation>
    <scope>NUCLEOTIDE SEQUENCE [LARGE SCALE GENOMIC DNA]</scope>
    <source>
        <strain evidence="7 8">CCMP1102</strain>
    </source>
</reference>
<feature type="compositionally biased region" description="Basic and acidic residues" evidence="3">
    <location>
        <begin position="413"/>
        <end position="428"/>
    </location>
</feature>
<dbReference type="OrthoDB" id="446168at2759"/>
<name>A0A1E7F1T0_9STRA</name>
<dbReference type="PROSITE" id="PS50076">
    <property type="entry name" value="DNAJ_2"/>
    <property type="match status" value="1"/>
</dbReference>
<accession>A0A1E7F1T0</accession>
<feature type="compositionally biased region" description="Gly residues" evidence="3">
    <location>
        <begin position="188"/>
        <end position="199"/>
    </location>
</feature>
<protein>
    <recommendedName>
        <fullName evidence="9">BRCT domain-containing protein</fullName>
    </recommendedName>
</protein>
<dbReference type="Pfam" id="PF00533">
    <property type="entry name" value="BRCT"/>
    <property type="match status" value="1"/>
</dbReference>
<evidence type="ECO:0000259" key="4">
    <source>
        <dbReference type="PROSITE" id="PS50064"/>
    </source>
</evidence>
<dbReference type="InterPro" id="IPR001357">
    <property type="entry name" value="BRCT_dom"/>
</dbReference>
<keyword evidence="1" id="KW-0479">Metal-binding</keyword>
<dbReference type="KEGG" id="fcy:FRACYDRAFT_263314"/>
<dbReference type="InterPro" id="IPR036869">
    <property type="entry name" value="J_dom_sf"/>
</dbReference>
<dbReference type="Proteomes" id="UP000095751">
    <property type="component" value="Unassembled WGS sequence"/>
</dbReference>
<evidence type="ECO:0008006" key="9">
    <source>
        <dbReference type="Google" id="ProtNLM"/>
    </source>
</evidence>
<evidence type="ECO:0000259" key="5">
    <source>
        <dbReference type="PROSITE" id="PS50076"/>
    </source>
</evidence>
<dbReference type="InParanoid" id="A0A1E7F1T0"/>
<dbReference type="SUPFAM" id="SSF52113">
    <property type="entry name" value="BRCT domain"/>
    <property type="match status" value="1"/>
</dbReference>
<feature type="compositionally biased region" description="Basic residues" evidence="3">
    <location>
        <begin position="438"/>
        <end position="447"/>
    </location>
</feature>
<dbReference type="EMBL" id="KV784366">
    <property type="protein sequence ID" value="OEU11773.1"/>
    <property type="molecule type" value="Genomic_DNA"/>
</dbReference>
<sequence>MSRRPSIRGCLNVLGIIIPSEESIELFLDCDGDIEKEFSTLKKIYFRKILKEHPDKGGDPNEFRKTRSAFEILREKRTNNELYFSFLDEEELIKEENGNVSGSRDDTNTPFDQDDFFRKEAERAAKQGDTNVPSYDYYYEAAQETVPGYRVELAKSGRSRCQKCNRDATKKKKKNSKNKNKNMQTTGTGTGTGGAGGVGAVKKENPTPKPPPPKEDPSPSPPTTTTALVVVVPTGGSRQTRAMTRAACRSSTAATLKNLPPTTTPATTTTTTVTAKKATKKTTAPKTKKKKETAVLAVVADADAAITKYEDTTLIPKDGIRIGSLNEFSGSYGRWHHLPCWRVPYRIWAGLTDPNNKEQVWLDLLSMDEILLTNMDRNNWARKTKSSKPPPDLEQLRKEQDEKMNMKMAEAISSEKKRSTPDDDDRKPAAATSEGGSKKQKKPKKSTKGSNDSTPTTTASTTAIVAVATAASAVVKAPTIKKAFKIPRPGIDGAADSNLYEGKRFVLTGVFPEIGGGIGLDQGKTKVKALVESFGGRVTSAVSGVTDFLIVGRNPGASKVSKAISKDVPRIDLKSLGENIYNTIPSLEQAPTPVITSFSAGYESGRLLQY</sequence>
<feature type="compositionally biased region" description="Basic and acidic residues" evidence="3">
    <location>
        <begin position="201"/>
        <end position="217"/>
    </location>
</feature>
<evidence type="ECO:0000313" key="7">
    <source>
        <dbReference type="EMBL" id="OEU11773.1"/>
    </source>
</evidence>
<feature type="region of interest" description="Disordered" evidence="3">
    <location>
        <begin position="154"/>
        <end position="226"/>
    </location>
</feature>
<dbReference type="InterPro" id="IPR036420">
    <property type="entry name" value="BRCT_dom_sf"/>
</dbReference>
<evidence type="ECO:0000313" key="8">
    <source>
        <dbReference type="Proteomes" id="UP000095751"/>
    </source>
</evidence>
<feature type="domain" description="BRCT" evidence="6">
    <location>
        <begin position="495"/>
        <end position="563"/>
    </location>
</feature>